<reference evidence="2 3" key="1">
    <citation type="submission" date="2022-12" db="EMBL/GenBank/DDBJ databases">
        <title>Draft genome sequence of Paenibacillus sp. dW9.</title>
        <authorList>
            <person name="Choi E.-W."/>
            <person name="Kim D.-U."/>
        </authorList>
    </citation>
    <scope>NUCLEOTIDE SEQUENCE [LARGE SCALE GENOMIC DNA]</scope>
    <source>
        <strain evidence="3">dW9</strain>
    </source>
</reference>
<accession>A0ABT4Q7S7</accession>
<feature type="domain" description="2Fe-2S ferredoxin-type" evidence="1">
    <location>
        <begin position="2"/>
        <end position="96"/>
    </location>
</feature>
<evidence type="ECO:0000259" key="1">
    <source>
        <dbReference type="PROSITE" id="PS51085"/>
    </source>
</evidence>
<sequence length="115" mass="12307">MAVITFLPSRKTLQVRPGTTVLGAAGKARVPIQVRCGGNASCLMCKIVVAPEHAAGLAPLTKNEQLKLGSLQESGYRLGCQAKITGDVTVSIPEDPLKSAIRRQLERQREEENGI</sequence>
<dbReference type="PROSITE" id="PS51085">
    <property type="entry name" value="2FE2S_FER_2"/>
    <property type="match status" value="1"/>
</dbReference>
<evidence type="ECO:0000313" key="2">
    <source>
        <dbReference type="EMBL" id="MCZ8512930.1"/>
    </source>
</evidence>
<dbReference type="InterPro" id="IPR012675">
    <property type="entry name" value="Beta-grasp_dom_sf"/>
</dbReference>
<dbReference type="InterPro" id="IPR036010">
    <property type="entry name" value="2Fe-2S_ferredoxin-like_sf"/>
</dbReference>
<comment type="caution">
    <text evidence="2">The sequence shown here is derived from an EMBL/GenBank/DDBJ whole genome shotgun (WGS) entry which is preliminary data.</text>
</comment>
<name>A0ABT4Q7S7_9BACL</name>
<dbReference type="SUPFAM" id="SSF54292">
    <property type="entry name" value="2Fe-2S ferredoxin-like"/>
    <property type="match status" value="1"/>
</dbReference>
<dbReference type="CDD" id="cd00207">
    <property type="entry name" value="fer2"/>
    <property type="match status" value="1"/>
</dbReference>
<evidence type="ECO:0000313" key="3">
    <source>
        <dbReference type="Proteomes" id="UP001527882"/>
    </source>
</evidence>
<dbReference type="RefSeq" id="WP_269881389.1">
    <property type="nucleotide sequence ID" value="NZ_JAQAGZ010000006.1"/>
</dbReference>
<dbReference type="InterPro" id="IPR001041">
    <property type="entry name" value="2Fe-2S_ferredoxin-type"/>
</dbReference>
<organism evidence="2 3">
    <name type="scientific">Paenibacillus gyeongsangnamensis</name>
    <dbReference type="NCBI Taxonomy" id="3388067"/>
    <lineage>
        <taxon>Bacteria</taxon>
        <taxon>Bacillati</taxon>
        <taxon>Bacillota</taxon>
        <taxon>Bacilli</taxon>
        <taxon>Bacillales</taxon>
        <taxon>Paenibacillaceae</taxon>
        <taxon>Paenibacillus</taxon>
    </lineage>
</organism>
<proteinExistence type="predicted"/>
<dbReference type="EMBL" id="JAQAGZ010000006">
    <property type="protein sequence ID" value="MCZ8512930.1"/>
    <property type="molecule type" value="Genomic_DNA"/>
</dbReference>
<protein>
    <submittedName>
        <fullName evidence="2">2Fe-2S iron-sulfur cluster-binding protein</fullName>
    </submittedName>
</protein>
<keyword evidence="3" id="KW-1185">Reference proteome</keyword>
<dbReference type="Proteomes" id="UP001527882">
    <property type="component" value="Unassembled WGS sequence"/>
</dbReference>
<dbReference type="Pfam" id="PF00111">
    <property type="entry name" value="Fer2"/>
    <property type="match status" value="1"/>
</dbReference>
<gene>
    <name evidence="2" type="ORF">O9H85_10965</name>
</gene>
<dbReference type="Gene3D" id="3.10.20.30">
    <property type="match status" value="1"/>
</dbReference>